<feature type="non-terminal residue" evidence="2">
    <location>
        <position position="1"/>
    </location>
</feature>
<sequence length="86" mass="8565">TATAQNLPTSVLTKSAWAKGPPSGSTVSTPRSQSPAPGAATPPAIGTHSRKPSILGQVVGIKYGVSVPRNTVGTAKQGLAVTFVSI</sequence>
<dbReference type="OrthoDB" id="3061363at2759"/>
<feature type="compositionally biased region" description="Polar residues" evidence="1">
    <location>
        <begin position="1"/>
        <end position="13"/>
    </location>
</feature>
<feature type="compositionally biased region" description="Polar residues" evidence="1">
    <location>
        <begin position="23"/>
        <end position="34"/>
    </location>
</feature>
<feature type="region of interest" description="Disordered" evidence="1">
    <location>
        <begin position="1"/>
        <end position="51"/>
    </location>
</feature>
<gene>
    <name evidence="2" type="ORF">FIBSPDRAFT_879311</name>
</gene>
<evidence type="ECO:0000313" key="2">
    <source>
        <dbReference type="EMBL" id="KZP03577.1"/>
    </source>
</evidence>
<keyword evidence="3" id="KW-1185">Reference proteome</keyword>
<accession>A0A167U4B8</accession>
<proteinExistence type="predicted"/>
<organism evidence="2 3">
    <name type="scientific">Athelia psychrophila</name>
    <dbReference type="NCBI Taxonomy" id="1759441"/>
    <lineage>
        <taxon>Eukaryota</taxon>
        <taxon>Fungi</taxon>
        <taxon>Dikarya</taxon>
        <taxon>Basidiomycota</taxon>
        <taxon>Agaricomycotina</taxon>
        <taxon>Agaricomycetes</taxon>
        <taxon>Agaricomycetidae</taxon>
        <taxon>Atheliales</taxon>
        <taxon>Atheliaceae</taxon>
        <taxon>Athelia</taxon>
    </lineage>
</organism>
<dbReference type="AlphaFoldDB" id="A0A167U4B8"/>
<dbReference type="EMBL" id="KV418041">
    <property type="protein sequence ID" value="KZP03577.1"/>
    <property type="molecule type" value="Genomic_DNA"/>
</dbReference>
<feature type="compositionally biased region" description="Low complexity" evidence="1">
    <location>
        <begin position="35"/>
        <end position="47"/>
    </location>
</feature>
<reference evidence="2 3" key="1">
    <citation type="journal article" date="2016" name="Mol. Biol. Evol.">
        <title>Comparative Genomics of Early-Diverging Mushroom-Forming Fungi Provides Insights into the Origins of Lignocellulose Decay Capabilities.</title>
        <authorList>
            <person name="Nagy L.G."/>
            <person name="Riley R."/>
            <person name="Tritt A."/>
            <person name="Adam C."/>
            <person name="Daum C."/>
            <person name="Floudas D."/>
            <person name="Sun H."/>
            <person name="Yadav J.S."/>
            <person name="Pangilinan J."/>
            <person name="Larsson K.H."/>
            <person name="Matsuura K."/>
            <person name="Barry K."/>
            <person name="Labutti K."/>
            <person name="Kuo R."/>
            <person name="Ohm R.A."/>
            <person name="Bhattacharya S.S."/>
            <person name="Shirouzu T."/>
            <person name="Yoshinaga Y."/>
            <person name="Martin F.M."/>
            <person name="Grigoriev I.V."/>
            <person name="Hibbett D.S."/>
        </authorList>
    </citation>
    <scope>NUCLEOTIDE SEQUENCE [LARGE SCALE GENOMIC DNA]</scope>
    <source>
        <strain evidence="2 3">CBS 109695</strain>
    </source>
</reference>
<dbReference type="STRING" id="436010.A0A167U4B8"/>
<protein>
    <submittedName>
        <fullName evidence="2">Uncharacterized protein</fullName>
    </submittedName>
</protein>
<name>A0A167U4B8_9AGAM</name>
<evidence type="ECO:0000256" key="1">
    <source>
        <dbReference type="SAM" id="MobiDB-lite"/>
    </source>
</evidence>
<dbReference type="Proteomes" id="UP000076532">
    <property type="component" value="Unassembled WGS sequence"/>
</dbReference>
<feature type="non-terminal residue" evidence="2">
    <location>
        <position position="86"/>
    </location>
</feature>
<evidence type="ECO:0000313" key="3">
    <source>
        <dbReference type="Proteomes" id="UP000076532"/>
    </source>
</evidence>